<dbReference type="InterPro" id="IPR050415">
    <property type="entry name" value="MRET"/>
</dbReference>
<evidence type="ECO:0000256" key="11">
    <source>
        <dbReference type="ARBA" id="ARBA00023014"/>
    </source>
</evidence>
<evidence type="ECO:0000256" key="9">
    <source>
        <dbReference type="ARBA" id="ARBA00023002"/>
    </source>
</evidence>
<proteinExistence type="predicted"/>
<dbReference type="Gene3D" id="3.40.50.80">
    <property type="entry name" value="Nucleotide-binding domain of ferredoxin-NADP reductase (FNR) module"/>
    <property type="match status" value="1"/>
</dbReference>
<dbReference type="PROSITE" id="PS51384">
    <property type="entry name" value="FAD_FR"/>
    <property type="match status" value="1"/>
</dbReference>
<evidence type="ECO:0000256" key="1">
    <source>
        <dbReference type="ARBA" id="ARBA00001974"/>
    </source>
</evidence>
<dbReference type="PANTHER" id="PTHR47354">
    <property type="entry name" value="NADH OXIDOREDUCTASE HCR"/>
    <property type="match status" value="1"/>
</dbReference>
<evidence type="ECO:0000256" key="12">
    <source>
        <dbReference type="ARBA" id="ARBA00023136"/>
    </source>
</evidence>
<comment type="subcellular location">
    <subcellularLocation>
        <location evidence="2">Membrane</location>
        <topology evidence="2">Multi-pass membrane protein</topology>
    </subcellularLocation>
</comment>
<keyword evidence="9" id="KW-0560">Oxidoreductase</keyword>
<dbReference type="SUPFAM" id="SSF52343">
    <property type="entry name" value="Ferredoxin reductase-like, C-terminal NADP-linked domain"/>
    <property type="match status" value="1"/>
</dbReference>
<feature type="region of interest" description="Disordered" evidence="13">
    <location>
        <begin position="1"/>
        <end position="27"/>
    </location>
</feature>
<evidence type="ECO:0000256" key="14">
    <source>
        <dbReference type="SAM" id="Phobius"/>
    </source>
</evidence>
<evidence type="ECO:0000313" key="17">
    <source>
        <dbReference type="Proteomes" id="UP001500326"/>
    </source>
</evidence>
<evidence type="ECO:0000313" key="16">
    <source>
        <dbReference type="EMBL" id="GAA1994638.1"/>
    </source>
</evidence>
<feature type="transmembrane region" description="Helical" evidence="14">
    <location>
        <begin position="221"/>
        <end position="240"/>
    </location>
</feature>
<keyword evidence="3" id="KW-0285">Flavoprotein</keyword>
<keyword evidence="4 14" id="KW-0812">Transmembrane</keyword>
<name>A0ABP5EB02_9MICO</name>
<evidence type="ECO:0000256" key="5">
    <source>
        <dbReference type="ARBA" id="ARBA00022714"/>
    </source>
</evidence>
<evidence type="ECO:0000256" key="10">
    <source>
        <dbReference type="ARBA" id="ARBA00023004"/>
    </source>
</evidence>
<feature type="transmembrane region" description="Helical" evidence="14">
    <location>
        <begin position="158"/>
        <end position="176"/>
    </location>
</feature>
<organism evidence="16 17">
    <name type="scientific">Microbacterium pumilum</name>
    <dbReference type="NCBI Taxonomy" id="344165"/>
    <lineage>
        <taxon>Bacteria</taxon>
        <taxon>Bacillati</taxon>
        <taxon>Actinomycetota</taxon>
        <taxon>Actinomycetes</taxon>
        <taxon>Micrococcales</taxon>
        <taxon>Microbacteriaceae</taxon>
        <taxon>Microbacterium</taxon>
    </lineage>
</organism>
<evidence type="ECO:0000256" key="6">
    <source>
        <dbReference type="ARBA" id="ARBA00022723"/>
    </source>
</evidence>
<feature type="transmembrane region" description="Helical" evidence="14">
    <location>
        <begin position="76"/>
        <end position="96"/>
    </location>
</feature>
<protein>
    <submittedName>
        <fullName evidence="16">Ferric reductase-like transmembrane domain-containing protein</fullName>
    </submittedName>
</protein>
<sequence length="481" mass="52348">MTVTARPPAVSGVLAPSTSPTAVHTRPSARRAPRSAWTLAATTIIWLTSLIVTALWVQGGGVSALFAFDAETLNSLGRLAGLISANLLLYQVLLMARVPIFERGFGRDGITRMHRLVGFWSFWLLISHIVLQVFGYAAQAGVNPFVQLWEFVWDYPGMLLATAGTALLVLVVITSIRRARRALRYESWHLLHLYGYLGVGLAIPHMLWTGADFTASALATAYWWGLWAAVAASVLVFRVGRPVWRSWRHGLRVTAVERDGLRGVAVRMRGRRLHALGAQPGQFFVWRFLDGGGWMRGHPFSLAGAPHGDELVISARVVGDGTQRLTTLKPGTRVVFEGPFGHMTGETRQSPKVLMLGAGAGVAPLVALLESESYAPGGATLVTRDHADGDALRLDAIARLVATRGVRHFTLNGARSRVGASWIPATHSTWDGADLIRFLSPDLDQHDVYLCGPIPWMDAVRKDLRAAGVAADRIHSEAFTV</sequence>
<dbReference type="Gene3D" id="2.40.30.10">
    <property type="entry name" value="Translation factors"/>
    <property type="match status" value="1"/>
</dbReference>
<feature type="transmembrane region" description="Helical" evidence="14">
    <location>
        <begin position="188"/>
        <end position="209"/>
    </location>
</feature>
<dbReference type="Pfam" id="PF01794">
    <property type="entry name" value="Ferric_reduct"/>
    <property type="match status" value="1"/>
</dbReference>
<dbReference type="SUPFAM" id="SSF63380">
    <property type="entry name" value="Riboflavin synthase domain-like"/>
    <property type="match status" value="1"/>
</dbReference>
<dbReference type="RefSeq" id="WP_344064777.1">
    <property type="nucleotide sequence ID" value="NZ_BAAAOH010000001.1"/>
</dbReference>
<keyword evidence="11" id="KW-0411">Iron-sulfur</keyword>
<dbReference type="InterPro" id="IPR013130">
    <property type="entry name" value="Fe3_Rdtase_TM_dom"/>
</dbReference>
<evidence type="ECO:0000256" key="3">
    <source>
        <dbReference type="ARBA" id="ARBA00022630"/>
    </source>
</evidence>
<keyword evidence="5" id="KW-0001">2Fe-2S</keyword>
<evidence type="ECO:0000256" key="2">
    <source>
        <dbReference type="ARBA" id="ARBA00004141"/>
    </source>
</evidence>
<comment type="caution">
    <text evidence="16">The sequence shown here is derived from an EMBL/GenBank/DDBJ whole genome shotgun (WGS) entry which is preliminary data.</text>
</comment>
<gene>
    <name evidence="16" type="ORF">GCM10009777_33020</name>
</gene>
<evidence type="ECO:0000256" key="8">
    <source>
        <dbReference type="ARBA" id="ARBA00022989"/>
    </source>
</evidence>
<keyword evidence="12 14" id="KW-0472">Membrane</keyword>
<feature type="transmembrane region" description="Helical" evidence="14">
    <location>
        <begin position="117"/>
        <end position="138"/>
    </location>
</feature>
<feature type="domain" description="FAD-binding FR-type" evidence="15">
    <location>
        <begin position="246"/>
        <end position="346"/>
    </location>
</feature>
<dbReference type="EMBL" id="BAAAOH010000001">
    <property type="protein sequence ID" value="GAA1994638.1"/>
    <property type="molecule type" value="Genomic_DNA"/>
</dbReference>
<reference evidence="17" key="1">
    <citation type="journal article" date="2019" name="Int. J. Syst. Evol. Microbiol.">
        <title>The Global Catalogue of Microorganisms (GCM) 10K type strain sequencing project: providing services to taxonomists for standard genome sequencing and annotation.</title>
        <authorList>
            <consortium name="The Broad Institute Genomics Platform"/>
            <consortium name="The Broad Institute Genome Sequencing Center for Infectious Disease"/>
            <person name="Wu L."/>
            <person name="Ma J."/>
        </authorList>
    </citation>
    <scope>NUCLEOTIDE SEQUENCE [LARGE SCALE GENOMIC DNA]</scope>
    <source>
        <strain evidence="17">JCM 14902</strain>
    </source>
</reference>
<evidence type="ECO:0000256" key="4">
    <source>
        <dbReference type="ARBA" id="ARBA00022692"/>
    </source>
</evidence>
<dbReference type="Proteomes" id="UP001500326">
    <property type="component" value="Unassembled WGS sequence"/>
</dbReference>
<keyword evidence="10" id="KW-0408">Iron</keyword>
<evidence type="ECO:0000256" key="7">
    <source>
        <dbReference type="ARBA" id="ARBA00022827"/>
    </source>
</evidence>
<evidence type="ECO:0000259" key="15">
    <source>
        <dbReference type="PROSITE" id="PS51384"/>
    </source>
</evidence>
<dbReference type="InterPro" id="IPR017938">
    <property type="entry name" value="Riboflavin_synthase-like_b-brl"/>
</dbReference>
<keyword evidence="6" id="KW-0479">Metal-binding</keyword>
<keyword evidence="7" id="KW-0274">FAD</keyword>
<keyword evidence="8 14" id="KW-1133">Transmembrane helix</keyword>
<feature type="transmembrane region" description="Helical" evidence="14">
    <location>
        <begin position="36"/>
        <end position="56"/>
    </location>
</feature>
<dbReference type="InterPro" id="IPR017927">
    <property type="entry name" value="FAD-bd_FR_type"/>
</dbReference>
<comment type="cofactor">
    <cofactor evidence="1">
        <name>FAD</name>
        <dbReference type="ChEBI" id="CHEBI:57692"/>
    </cofactor>
</comment>
<evidence type="ECO:0000256" key="13">
    <source>
        <dbReference type="SAM" id="MobiDB-lite"/>
    </source>
</evidence>
<accession>A0ABP5EB02</accession>
<keyword evidence="17" id="KW-1185">Reference proteome</keyword>
<dbReference type="InterPro" id="IPR039261">
    <property type="entry name" value="FNR_nucleotide-bd"/>
</dbReference>
<dbReference type="PANTHER" id="PTHR47354:SF8">
    <property type="entry name" value="1,2-PHENYLACETYL-COA EPOXIDASE, SUBUNIT E"/>
    <property type="match status" value="1"/>
</dbReference>